<protein>
    <submittedName>
        <fullName evidence="3">Uncharacterized protein</fullName>
    </submittedName>
</protein>
<evidence type="ECO:0000256" key="1">
    <source>
        <dbReference type="SAM" id="MobiDB-lite"/>
    </source>
</evidence>
<dbReference type="GO" id="GO:0030674">
    <property type="term" value="F:protein-macromolecule adaptor activity"/>
    <property type="evidence" value="ECO:0007669"/>
    <property type="project" value="TreeGrafter"/>
</dbReference>
<accession>A0A5M6BUV6</accession>
<evidence type="ECO:0000313" key="3">
    <source>
        <dbReference type="EMBL" id="WWD18084.1"/>
    </source>
</evidence>
<keyword evidence="2" id="KW-0812">Transmembrane</keyword>
<feature type="transmembrane region" description="Helical" evidence="2">
    <location>
        <begin position="16"/>
        <end position="35"/>
    </location>
</feature>
<evidence type="ECO:0000256" key="2">
    <source>
        <dbReference type="SAM" id="Phobius"/>
    </source>
</evidence>
<name>A0A5M6BUV6_9TREE</name>
<dbReference type="InterPro" id="IPR006966">
    <property type="entry name" value="Peroxin-3"/>
</dbReference>
<reference evidence="3" key="1">
    <citation type="submission" date="2017-08" db="EMBL/GenBank/DDBJ databases">
        <authorList>
            <person name="Cuomo C."/>
            <person name="Billmyre B."/>
            <person name="Heitman J."/>
        </authorList>
    </citation>
    <scope>NUCLEOTIDE SEQUENCE</scope>
    <source>
        <strain evidence="3">CBS 12478</strain>
    </source>
</reference>
<dbReference type="EMBL" id="CP144054">
    <property type="protein sequence ID" value="WWD18084.1"/>
    <property type="molecule type" value="Genomic_DNA"/>
</dbReference>
<dbReference type="KEGG" id="ksn:43591144"/>
<gene>
    <name evidence="3" type="ORF">CI109_102532</name>
</gene>
<feature type="region of interest" description="Disordered" evidence="1">
    <location>
        <begin position="308"/>
        <end position="352"/>
    </location>
</feature>
<feature type="compositionally biased region" description="Basic and acidic residues" evidence="1">
    <location>
        <begin position="126"/>
        <end position="140"/>
    </location>
</feature>
<reference evidence="3" key="2">
    <citation type="submission" date="2024-01" db="EMBL/GenBank/DDBJ databases">
        <title>Comparative genomics of Cryptococcus and Kwoniella reveals pathogenesis evolution and contrasting modes of karyotype evolution via chromosome fusion or intercentromeric recombination.</title>
        <authorList>
            <person name="Coelho M.A."/>
            <person name="David-Palma M."/>
            <person name="Shea T."/>
            <person name="Bowers K."/>
            <person name="McGinley-Smith S."/>
            <person name="Mohammad A.W."/>
            <person name="Gnirke A."/>
            <person name="Yurkov A.M."/>
            <person name="Nowrousian M."/>
            <person name="Sun S."/>
            <person name="Cuomo C.A."/>
            <person name="Heitman J."/>
        </authorList>
    </citation>
    <scope>NUCLEOTIDE SEQUENCE</scope>
    <source>
        <strain evidence="3">CBS 12478</strain>
    </source>
</reference>
<feature type="compositionally biased region" description="Polar residues" evidence="1">
    <location>
        <begin position="331"/>
        <end position="340"/>
    </location>
</feature>
<dbReference type="AlphaFoldDB" id="A0A5M6BUV6"/>
<dbReference type="RefSeq" id="XP_031858758.1">
    <property type="nucleotide sequence ID" value="XM_032006977.1"/>
</dbReference>
<evidence type="ECO:0000313" key="4">
    <source>
        <dbReference type="Proteomes" id="UP000322225"/>
    </source>
</evidence>
<organism evidence="3 4">
    <name type="scientific">Kwoniella shandongensis</name>
    <dbReference type="NCBI Taxonomy" id="1734106"/>
    <lineage>
        <taxon>Eukaryota</taxon>
        <taxon>Fungi</taxon>
        <taxon>Dikarya</taxon>
        <taxon>Basidiomycota</taxon>
        <taxon>Agaricomycotina</taxon>
        <taxon>Tremellomycetes</taxon>
        <taxon>Tremellales</taxon>
        <taxon>Cryptococcaceae</taxon>
        <taxon>Kwoniella</taxon>
    </lineage>
</organism>
<dbReference type="GO" id="GO:0045046">
    <property type="term" value="P:protein import into peroxisome membrane"/>
    <property type="evidence" value="ECO:0007669"/>
    <property type="project" value="TreeGrafter"/>
</dbReference>
<sequence length="637" mass="70543">MPSPAPSPWQRRIRRLFFLVGTASTFYVLSSYILDRMREARLRAIREKKQRDLMKNHFTSLLSTISFTLYALLPTLQPQLFEAYPVENTSQALQGLSATTPLSASTSSVENSEREQESPDNSLLLHRPEQTVHQHEHDQHQYIGHGQGERDDHHIGETGRRHSAGGSPRTSIQGTESWASEFRTGSSTNGEGEETESEVMVGSSISHPETDDGMSSVVSHSISLPPTDTSSNSPSPPSDHSQSGRLESSPPRAPPVTKSKKELWKDLKSQSLTRTITTIYLLPMLYLLTTSQLAVLARNRYLQDVKTSVETASSSSTLEPEDDDGSRTPRRSLSQATLTAEDQPPTDAKRRGWFPSFSVDAMGLSEFVEGSSSLIPNPVSLLPTTITNYLPAFIVPSPAGQQRSTSGSLTDFDEQATRKAEMEAEKSEAERLFLTCSWWLLHEGWKPIAARVDLAVDKIFGSMPLKKDLMVDDWEQGLKEVRAEVEMELNRAGIVDLYDFTPHLIPTSTPSASHLPFPAHPSDHSPYLASLVDETISHLQSPDGRYLLEKGIAALTANLLDTMKTELYTTPGGFGLIDSEHQVQTQRERKLVHCLPEINKWGKGVWEGVPDSGVETMLAVPEFEGFAALIFGDWAPR</sequence>
<feature type="compositionally biased region" description="Low complexity" evidence="1">
    <location>
        <begin position="223"/>
        <end position="243"/>
    </location>
</feature>
<dbReference type="OrthoDB" id="45930at2759"/>
<keyword evidence="2" id="KW-1133">Transmembrane helix</keyword>
<feature type="compositionally biased region" description="Polar residues" evidence="1">
    <location>
        <begin position="168"/>
        <end position="178"/>
    </location>
</feature>
<dbReference type="Pfam" id="PF04882">
    <property type="entry name" value="Peroxin-3"/>
    <property type="match status" value="1"/>
</dbReference>
<dbReference type="GeneID" id="43591144"/>
<dbReference type="PANTHER" id="PTHR28080:SF1">
    <property type="entry name" value="PEROXISOMAL BIOGENESIS FACTOR 3"/>
    <property type="match status" value="1"/>
</dbReference>
<keyword evidence="4" id="KW-1185">Reference proteome</keyword>
<feature type="transmembrane region" description="Helical" evidence="2">
    <location>
        <begin position="56"/>
        <end position="73"/>
    </location>
</feature>
<proteinExistence type="predicted"/>
<feature type="compositionally biased region" description="Basic and acidic residues" evidence="1">
    <location>
        <begin position="147"/>
        <end position="160"/>
    </location>
</feature>
<dbReference type="PANTHER" id="PTHR28080">
    <property type="entry name" value="PEROXISOMAL BIOGENESIS FACTOR 3"/>
    <property type="match status" value="1"/>
</dbReference>
<dbReference type="GO" id="GO:0005778">
    <property type="term" value="C:peroxisomal membrane"/>
    <property type="evidence" value="ECO:0007669"/>
    <property type="project" value="InterPro"/>
</dbReference>
<keyword evidence="2" id="KW-0472">Membrane</keyword>
<dbReference type="Proteomes" id="UP000322225">
    <property type="component" value="Chromosome 4"/>
</dbReference>
<feature type="compositionally biased region" description="Polar residues" evidence="1">
    <location>
        <begin position="308"/>
        <end position="318"/>
    </location>
</feature>
<feature type="compositionally biased region" description="Low complexity" evidence="1">
    <location>
        <begin position="99"/>
        <end position="108"/>
    </location>
</feature>
<feature type="region of interest" description="Disordered" evidence="1">
    <location>
        <begin position="99"/>
        <end position="262"/>
    </location>
</feature>